<feature type="transmembrane region" description="Helical" evidence="2">
    <location>
        <begin position="193"/>
        <end position="211"/>
    </location>
</feature>
<feature type="transmembrane region" description="Helical" evidence="2">
    <location>
        <begin position="121"/>
        <end position="141"/>
    </location>
</feature>
<feature type="transmembrane region" description="Helical" evidence="2">
    <location>
        <begin position="353"/>
        <end position="373"/>
    </location>
</feature>
<evidence type="ECO:0000313" key="3">
    <source>
        <dbReference type="EMBL" id="GEL24098.1"/>
    </source>
</evidence>
<feature type="transmembrane region" description="Helical" evidence="2">
    <location>
        <begin position="293"/>
        <end position="314"/>
    </location>
</feature>
<keyword evidence="2" id="KW-1133">Transmembrane helix</keyword>
<evidence type="ECO:0000256" key="1">
    <source>
        <dbReference type="SAM" id="MobiDB-lite"/>
    </source>
</evidence>
<gene>
    <name evidence="3" type="ORF">PSU4_30520</name>
</gene>
<dbReference type="AlphaFoldDB" id="A0A511DM20"/>
<dbReference type="OrthoDB" id="3946755at2"/>
<keyword evidence="2" id="KW-0812">Transmembrane</keyword>
<accession>A0A511DM20</accession>
<evidence type="ECO:0000313" key="4">
    <source>
        <dbReference type="Proteomes" id="UP000321685"/>
    </source>
</evidence>
<organism evidence="3 4">
    <name type="scientific">Pseudonocardia sulfidoxydans NBRC 16205</name>
    <dbReference type="NCBI Taxonomy" id="1223511"/>
    <lineage>
        <taxon>Bacteria</taxon>
        <taxon>Bacillati</taxon>
        <taxon>Actinomycetota</taxon>
        <taxon>Actinomycetes</taxon>
        <taxon>Pseudonocardiales</taxon>
        <taxon>Pseudonocardiaceae</taxon>
        <taxon>Pseudonocardia</taxon>
    </lineage>
</organism>
<dbReference type="RefSeq" id="WP_147108412.1">
    <property type="nucleotide sequence ID" value="NZ_BJVJ01000028.1"/>
</dbReference>
<protein>
    <recommendedName>
        <fullName evidence="5">Glycosyltransferase RgtA/B/C/D-like domain-containing protein</fullName>
    </recommendedName>
</protein>
<feature type="transmembrane region" description="Helical" evidence="2">
    <location>
        <begin position="321"/>
        <end position="341"/>
    </location>
</feature>
<dbReference type="EMBL" id="BJVJ01000028">
    <property type="protein sequence ID" value="GEL24098.1"/>
    <property type="molecule type" value="Genomic_DNA"/>
</dbReference>
<feature type="transmembrane region" description="Helical" evidence="2">
    <location>
        <begin position="380"/>
        <end position="398"/>
    </location>
</feature>
<sequence>MTDTAEVVARPLDAPGPEAEPPRRRGRLLWGVPAVLVPTALFVLHALVYGRWEVDDAGITFAYARSVATGAGPVLQAGLPPVEGWSNPAWLGLLVVGHWLGLFDHGAWFGVPDYVAFPKALAVLCVAGVFSAFYAAASAVSRRPVVVTVLAGALASAVPSFVIWCVSGLENALLALAVAWIGALLVRASARERVTSVGTAVGCGLLAALAALTRPEGMIYAGAFPLVALLLLRRGGFVRSLLTVSLSVVAFVVPFGLYLLWRWSTFHQLLPTTAVAKSQGLPTVAGFGKVTELVAYAGWSGVLVGAVLVGAALMRPAPVRTAIVALLVPLGLGLVAFGVLVPDWMEQYRFATPVWALGAFVVALAAVDVLGGLRVRGRLTVALVAVVAAVFSGVGWVGSAQTFRDAPTAPMCLIVVNTGWEFNGYADILGLQKSTFFAPEIGGGALAGRSLLIDGAGLAEPTIAAFWAEKNWAAVRDYVFDEVKPSFIRSHGEFRTQMAFDADPRFQADYLLIGPSPNGGGNWVRRDLVPDEATMARLREWAVRAEAADAAQRATPRASCGDRIVRGETSAT</sequence>
<feature type="transmembrane region" description="Helical" evidence="2">
    <location>
        <begin position="217"/>
        <end position="233"/>
    </location>
</feature>
<evidence type="ECO:0000256" key="2">
    <source>
        <dbReference type="SAM" id="Phobius"/>
    </source>
</evidence>
<reference evidence="3 4" key="1">
    <citation type="submission" date="2019-07" db="EMBL/GenBank/DDBJ databases">
        <title>Whole genome shotgun sequence of Pseudonocardia sulfidoxydans NBRC 16205.</title>
        <authorList>
            <person name="Hosoyama A."/>
            <person name="Uohara A."/>
            <person name="Ohji S."/>
            <person name="Ichikawa N."/>
        </authorList>
    </citation>
    <scope>NUCLEOTIDE SEQUENCE [LARGE SCALE GENOMIC DNA]</scope>
    <source>
        <strain evidence="3 4">NBRC 16205</strain>
    </source>
</reference>
<proteinExistence type="predicted"/>
<dbReference type="Proteomes" id="UP000321685">
    <property type="component" value="Unassembled WGS sequence"/>
</dbReference>
<keyword evidence="4" id="KW-1185">Reference proteome</keyword>
<feature type="transmembrane region" description="Helical" evidence="2">
    <location>
        <begin position="161"/>
        <end position="186"/>
    </location>
</feature>
<keyword evidence="2" id="KW-0472">Membrane</keyword>
<feature type="transmembrane region" description="Helical" evidence="2">
    <location>
        <begin position="240"/>
        <end position="261"/>
    </location>
</feature>
<name>A0A511DM20_9PSEU</name>
<feature type="region of interest" description="Disordered" evidence="1">
    <location>
        <begin position="1"/>
        <end position="22"/>
    </location>
</feature>
<feature type="transmembrane region" description="Helical" evidence="2">
    <location>
        <begin position="28"/>
        <end position="48"/>
    </location>
</feature>
<comment type="caution">
    <text evidence="3">The sequence shown here is derived from an EMBL/GenBank/DDBJ whole genome shotgun (WGS) entry which is preliminary data.</text>
</comment>
<evidence type="ECO:0008006" key="5">
    <source>
        <dbReference type="Google" id="ProtNLM"/>
    </source>
</evidence>